<dbReference type="EMBL" id="CAICTM010001951">
    <property type="protein sequence ID" value="CAB9527178.1"/>
    <property type="molecule type" value="Genomic_DNA"/>
</dbReference>
<dbReference type="PANTHER" id="PTHR43312:SF2">
    <property type="entry name" value="OXIDOREDUCTASE"/>
    <property type="match status" value="1"/>
</dbReference>
<dbReference type="Gene3D" id="3.20.20.100">
    <property type="entry name" value="NADP-dependent oxidoreductase domain"/>
    <property type="match status" value="1"/>
</dbReference>
<feature type="domain" description="NADP-dependent oxidoreductase" evidence="2">
    <location>
        <begin position="158"/>
        <end position="248"/>
    </location>
</feature>
<dbReference type="AlphaFoldDB" id="A0A9N8EUY0"/>
<evidence type="ECO:0000313" key="4">
    <source>
        <dbReference type="Proteomes" id="UP001153069"/>
    </source>
</evidence>
<sequence>MSSSNGSTNLYDAAVAAAESKAVKTELEEARKAQAVAKAFLTKTCPAFIESLDGKSPSTTDRLRKAGRNIMANLKYAKSSDSKMENVTGALSLLVEECSTMANVISKKETRKVPKVRYGKTELQMPIVTLGCMRFQQSWNRDGAATVDKIDQVEKECQDNLVNILKYAVDMGVTHIETAKGYGSSELQLGYAIEKLFQEKYCNREDLIIQTKGAVAADMSIKDFKETVEAQLARLKLKYVDLFSVHGLNSEEGKIRHIGFSTHGRADLIRRAIETDAFAYLNLHHHCIGSYTASGDSGKHDLHGNYDNVELARSKDMGVFIISPYDKGGRLYAPSVKFRELTLPEFEPMEYGSLWLWQYHLHQKEHSAAAKNGPMAHTIVCGAARPSDLDQPILASFKMIPQEDGKDNAELLAKTVRVSDRLMQRMVDVLGQKWVDTWHVGLPNWFHAKYGTQHGNLVWLYNLIQAYGLLDFAKDRYSPLEPRGPKWDSDKSKDDNVAQYGPGWHWMPGCGVANHRDYSVDLGDCPAENREKLLEAVAFVHKWCQPEKKDEKSEEEPPAKKAKVERPYEWETSYDMRPWTAFPERS</sequence>
<evidence type="ECO:0000313" key="3">
    <source>
        <dbReference type="EMBL" id="CAB9527178.1"/>
    </source>
</evidence>
<accession>A0A9N8EUY0</accession>
<dbReference type="SUPFAM" id="SSF51430">
    <property type="entry name" value="NAD(P)-linked oxidoreductase"/>
    <property type="match status" value="1"/>
</dbReference>
<dbReference type="Proteomes" id="UP001153069">
    <property type="component" value="Unassembled WGS sequence"/>
</dbReference>
<dbReference type="InterPro" id="IPR023210">
    <property type="entry name" value="NADP_OxRdtase_dom"/>
</dbReference>
<proteinExistence type="predicted"/>
<dbReference type="InterPro" id="IPR053135">
    <property type="entry name" value="AKR2_Oxidoreductase"/>
</dbReference>
<dbReference type="PANTHER" id="PTHR43312">
    <property type="entry name" value="D-THREO-ALDOSE 1-DEHYDROGENASE"/>
    <property type="match status" value="1"/>
</dbReference>
<comment type="caution">
    <text evidence="3">The sequence shown here is derived from an EMBL/GenBank/DDBJ whole genome shotgun (WGS) entry which is preliminary data.</text>
</comment>
<dbReference type="InterPro" id="IPR036812">
    <property type="entry name" value="NAD(P)_OxRdtase_dom_sf"/>
</dbReference>
<dbReference type="OrthoDB" id="37537at2759"/>
<name>A0A9N8EUY0_9STRA</name>
<evidence type="ECO:0000259" key="2">
    <source>
        <dbReference type="Pfam" id="PF00248"/>
    </source>
</evidence>
<protein>
    <submittedName>
        <fullName evidence="3">Aldo keto reductase</fullName>
    </submittedName>
</protein>
<reference evidence="3" key="1">
    <citation type="submission" date="2020-06" db="EMBL/GenBank/DDBJ databases">
        <authorList>
            <consortium name="Plant Systems Biology data submission"/>
        </authorList>
    </citation>
    <scope>NUCLEOTIDE SEQUENCE</scope>
    <source>
        <strain evidence="3">D6</strain>
    </source>
</reference>
<keyword evidence="4" id="KW-1185">Reference proteome</keyword>
<evidence type="ECO:0000256" key="1">
    <source>
        <dbReference type="SAM" id="MobiDB-lite"/>
    </source>
</evidence>
<organism evidence="3 4">
    <name type="scientific">Seminavis robusta</name>
    <dbReference type="NCBI Taxonomy" id="568900"/>
    <lineage>
        <taxon>Eukaryota</taxon>
        <taxon>Sar</taxon>
        <taxon>Stramenopiles</taxon>
        <taxon>Ochrophyta</taxon>
        <taxon>Bacillariophyta</taxon>
        <taxon>Bacillariophyceae</taxon>
        <taxon>Bacillariophycidae</taxon>
        <taxon>Naviculales</taxon>
        <taxon>Naviculaceae</taxon>
        <taxon>Seminavis</taxon>
    </lineage>
</organism>
<gene>
    <name evidence="3" type="ORF">SEMRO_1953_G307530.1</name>
</gene>
<dbReference type="Pfam" id="PF00248">
    <property type="entry name" value="Aldo_ket_red"/>
    <property type="match status" value="1"/>
</dbReference>
<feature type="region of interest" description="Disordered" evidence="1">
    <location>
        <begin position="546"/>
        <end position="567"/>
    </location>
</feature>